<feature type="non-terminal residue" evidence="1">
    <location>
        <position position="73"/>
    </location>
</feature>
<organism evidence="1">
    <name type="scientific">marine sediment metagenome</name>
    <dbReference type="NCBI Taxonomy" id="412755"/>
    <lineage>
        <taxon>unclassified sequences</taxon>
        <taxon>metagenomes</taxon>
        <taxon>ecological metagenomes</taxon>
    </lineage>
</organism>
<sequence>MGMAIRIKIVEVISPPTAESARDDQICLFPSSTWIKTMGNIPKTVVAVVRKMGLTLSLAPFKTASRRERPKGE</sequence>
<evidence type="ECO:0000313" key="1">
    <source>
        <dbReference type="EMBL" id="GAF79050.1"/>
    </source>
</evidence>
<proteinExistence type="predicted"/>
<comment type="caution">
    <text evidence="1">The sequence shown here is derived from an EMBL/GenBank/DDBJ whole genome shotgun (WGS) entry which is preliminary data.</text>
</comment>
<gene>
    <name evidence="1" type="ORF">S01H1_11401</name>
</gene>
<dbReference type="AlphaFoldDB" id="X0TSE2"/>
<name>X0TSE2_9ZZZZ</name>
<accession>X0TSE2</accession>
<reference evidence="1" key="1">
    <citation type="journal article" date="2014" name="Front. Microbiol.">
        <title>High frequency of phylogenetically diverse reductive dehalogenase-homologous genes in deep subseafloor sedimentary metagenomes.</title>
        <authorList>
            <person name="Kawai M."/>
            <person name="Futagami T."/>
            <person name="Toyoda A."/>
            <person name="Takaki Y."/>
            <person name="Nishi S."/>
            <person name="Hori S."/>
            <person name="Arai W."/>
            <person name="Tsubouchi T."/>
            <person name="Morono Y."/>
            <person name="Uchiyama I."/>
            <person name="Ito T."/>
            <person name="Fujiyama A."/>
            <person name="Inagaki F."/>
            <person name="Takami H."/>
        </authorList>
    </citation>
    <scope>NUCLEOTIDE SEQUENCE</scope>
    <source>
        <strain evidence="1">Expedition CK06-06</strain>
    </source>
</reference>
<dbReference type="EMBL" id="BARS01005810">
    <property type="protein sequence ID" value="GAF79050.1"/>
    <property type="molecule type" value="Genomic_DNA"/>
</dbReference>
<protein>
    <submittedName>
        <fullName evidence="1">Uncharacterized protein</fullName>
    </submittedName>
</protein>